<feature type="region of interest" description="Disordered" evidence="1">
    <location>
        <begin position="150"/>
        <end position="188"/>
    </location>
</feature>
<evidence type="ECO:0000313" key="3">
    <source>
        <dbReference type="Proteomes" id="UP000683360"/>
    </source>
</evidence>
<dbReference type="OrthoDB" id="6182993at2759"/>
<reference evidence="2" key="1">
    <citation type="submission" date="2021-03" db="EMBL/GenBank/DDBJ databases">
        <authorList>
            <person name="Bekaert M."/>
        </authorList>
    </citation>
    <scope>NUCLEOTIDE SEQUENCE</scope>
</reference>
<gene>
    <name evidence="2" type="ORF">MEDL_16629</name>
</gene>
<keyword evidence="3" id="KW-1185">Reference proteome</keyword>
<feature type="compositionally biased region" description="Basic and acidic residues" evidence="1">
    <location>
        <begin position="159"/>
        <end position="171"/>
    </location>
</feature>
<sequence>MSDSDSEMAKAVKDIPSAQPPTITVIPINFDMDSWDNEHDNEDLRRFHDDGLPVYAVLKDATFTPVFGSDEAKTFFNEKIKQFNTEMRRSYREFITTESKIYVDSATEEIHKIWQETTKEIQSRNKDSSRTIVKLNERIRQLKEEWAKKYRRASNEPVRGSKEKNERCQERSRRRKNKTKKTAGTNTR</sequence>
<dbReference type="Proteomes" id="UP000683360">
    <property type="component" value="Unassembled WGS sequence"/>
</dbReference>
<organism evidence="2 3">
    <name type="scientific">Mytilus edulis</name>
    <name type="common">Blue mussel</name>
    <dbReference type="NCBI Taxonomy" id="6550"/>
    <lineage>
        <taxon>Eukaryota</taxon>
        <taxon>Metazoa</taxon>
        <taxon>Spiralia</taxon>
        <taxon>Lophotrochozoa</taxon>
        <taxon>Mollusca</taxon>
        <taxon>Bivalvia</taxon>
        <taxon>Autobranchia</taxon>
        <taxon>Pteriomorphia</taxon>
        <taxon>Mytilida</taxon>
        <taxon>Mytiloidea</taxon>
        <taxon>Mytilidae</taxon>
        <taxon>Mytilinae</taxon>
        <taxon>Mytilus</taxon>
    </lineage>
</organism>
<dbReference type="EMBL" id="CAJPWZ010000875">
    <property type="protein sequence ID" value="CAG2202016.1"/>
    <property type="molecule type" value="Genomic_DNA"/>
</dbReference>
<protein>
    <submittedName>
        <fullName evidence="2">Uncharacterized protein</fullName>
    </submittedName>
</protein>
<name>A0A8S3R5A6_MYTED</name>
<dbReference type="AlphaFoldDB" id="A0A8S3R5A6"/>
<feature type="compositionally biased region" description="Basic residues" evidence="1">
    <location>
        <begin position="172"/>
        <end position="181"/>
    </location>
</feature>
<proteinExistence type="predicted"/>
<comment type="caution">
    <text evidence="2">The sequence shown here is derived from an EMBL/GenBank/DDBJ whole genome shotgun (WGS) entry which is preliminary data.</text>
</comment>
<evidence type="ECO:0000313" key="2">
    <source>
        <dbReference type="EMBL" id="CAG2202016.1"/>
    </source>
</evidence>
<evidence type="ECO:0000256" key="1">
    <source>
        <dbReference type="SAM" id="MobiDB-lite"/>
    </source>
</evidence>
<accession>A0A8S3R5A6</accession>